<dbReference type="InterPro" id="IPR054256">
    <property type="entry name" value="DUF6987"/>
</dbReference>
<evidence type="ECO:0000259" key="2">
    <source>
        <dbReference type="Pfam" id="PF22485"/>
    </source>
</evidence>
<accession>A0A167P4M1</accession>
<feature type="region of interest" description="Disordered" evidence="1">
    <location>
        <begin position="1"/>
        <end position="30"/>
    </location>
</feature>
<feature type="compositionally biased region" description="Basic and acidic residues" evidence="1">
    <location>
        <begin position="18"/>
        <end position="29"/>
    </location>
</feature>
<comment type="caution">
    <text evidence="3">The sequence shown here is derived from an EMBL/GenBank/DDBJ whole genome shotgun (WGS) entry which is preliminary data.</text>
</comment>
<name>A0A167P4M1_9HYPO</name>
<feature type="domain" description="DUF6987" evidence="2">
    <location>
        <begin position="19"/>
        <end position="216"/>
    </location>
</feature>
<dbReference type="EMBL" id="AZHD01000017">
    <property type="protein sequence ID" value="OAA56283.1"/>
    <property type="molecule type" value="Genomic_DNA"/>
</dbReference>
<dbReference type="PANTHER" id="PTHR39461:SF1">
    <property type="entry name" value="LEA DOMAIN PROTEIN (AFU_ORTHOLOGUE AFUA_8G04920)"/>
    <property type="match status" value="1"/>
</dbReference>
<gene>
    <name evidence="3" type="ORF">SPI_07894</name>
</gene>
<dbReference type="STRING" id="1081102.A0A167P4M1"/>
<protein>
    <recommendedName>
        <fullName evidence="2">DUF6987 domain-containing protein</fullName>
    </recommendedName>
</protein>
<dbReference type="Proteomes" id="UP000076874">
    <property type="component" value="Unassembled WGS sequence"/>
</dbReference>
<organism evidence="3 4">
    <name type="scientific">Niveomyces insectorum RCEF 264</name>
    <dbReference type="NCBI Taxonomy" id="1081102"/>
    <lineage>
        <taxon>Eukaryota</taxon>
        <taxon>Fungi</taxon>
        <taxon>Dikarya</taxon>
        <taxon>Ascomycota</taxon>
        <taxon>Pezizomycotina</taxon>
        <taxon>Sordariomycetes</taxon>
        <taxon>Hypocreomycetidae</taxon>
        <taxon>Hypocreales</taxon>
        <taxon>Cordycipitaceae</taxon>
        <taxon>Niveomyces</taxon>
    </lineage>
</organism>
<evidence type="ECO:0000313" key="4">
    <source>
        <dbReference type="Proteomes" id="UP000076874"/>
    </source>
</evidence>
<feature type="compositionally biased region" description="Polar residues" evidence="1">
    <location>
        <begin position="1"/>
        <end position="17"/>
    </location>
</feature>
<reference evidence="3 4" key="1">
    <citation type="journal article" date="2016" name="Genome Biol. Evol.">
        <title>Divergent and convergent evolution of fungal pathogenicity.</title>
        <authorList>
            <person name="Shang Y."/>
            <person name="Xiao G."/>
            <person name="Zheng P."/>
            <person name="Cen K."/>
            <person name="Zhan S."/>
            <person name="Wang C."/>
        </authorList>
    </citation>
    <scope>NUCLEOTIDE SEQUENCE [LARGE SCALE GENOMIC DNA]</scope>
    <source>
        <strain evidence="3 4">RCEF 264</strain>
    </source>
</reference>
<dbReference type="Pfam" id="PF22485">
    <property type="entry name" value="DUF6987"/>
    <property type="match status" value="1"/>
</dbReference>
<dbReference type="AlphaFoldDB" id="A0A167P4M1"/>
<dbReference type="PANTHER" id="PTHR39461">
    <property type="entry name" value="LEA DOMAIN PROTEIN (AFU_ORTHOLOGUE AFUA_8G04920)"/>
    <property type="match status" value="1"/>
</dbReference>
<sequence length="225" mass="23683">MTDVQSANPPSNTTTSGKSEHDAEQDKKLAQQMTTALEKCLDKVKPICDLITQKLDAAEKTPKDDLDEEALVKEVKPLLEEAGKILSEANGVLRGLDPDGRIQSNAKNHAATHEATPEEYRLADVLKELMGTVATTIDNGKKKIADMPHAKKELNPLWGLLSEPLAQIVAAVGLLLSGVLGLVGRLLNGLGLGGLVDSLLGGLGLKNLLGSLGLGSITDSLSGKK</sequence>
<keyword evidence="4" id="KW-1185">Reference proteome</keyword>
<dbReference type="OrthoDB" id="3937590at2759"/>
<proteinExistence type="predicted"/>
<evidence type="ECO:0000313" key="3">
    <source>
        <dbReference type="EMBL" id="OAA56283.1"/>
    </source>
</evidence>
<evidence type="ECO:0000256" key="1">
    <source>
        <dbReference type="SAM" id="MobiDB-lite"/>
    </source>
</evidence>